<proteinExistence type="predicted"/>
<feature type="compositionally biased region" description="Polar residues" evidence="1">
    <location>
        <begin position="169"/>
        <end position="178"/>
    </location>
</feature>
<geneLocation type="plasmid" evidence="3">
    <name>unnamed1</name>
</geneLocation>
<keyword evidence="3" id="KW-0614">Plasmid</keyword>
<evidence type="ECO:0000313" key="4">
    <source>
        <dbReference type="Proteomes" id="UP001203945"/>
    </source>
</evidence>
<accession>A0ABT1MLN3</accession>
<dbReference type="RefSeq" id="WP_255328140.1">
    <property type="nucleotide sequence ID" value="NZ_JAKZEU010000001.1"/>
</dbReference>
<dbReference type="EMBL" id="JAKZEU010000001">
    <property type="protein sequence ID" value="MCQ0969185.1"/>
    <property type="molecule type" value="Genomic_DNA"/>
</dbReference>
<keyword evidence="4" id="KW-1185">Reference proteome</keyword>
<sequence length="178" mass="19746">MRLVALFLIVPLIEIWLFITIGGQIGVWPTIGLVVLSAVVGATLVRAQGARAWTELQGSITEFRDPGRPLAHGAMILLAGAMLMTPGFFTDTLGLLLLVPPVRDWVIARAGRRVQMSRTPRDPHRPPFGDGVIDADFVELDPDETHDRYRHDAPRPDMLSDDEVVRRPTQGQSGWTRH</sequence>
<evidence type="ECO:0000313" key="3">
    <source>
        <dbReference type="EMBL" id="MCQ0969185.1"/>
    </source>
</evidence>
<organism evidence="3 4">
    <name type="scientific">Paracoccus albicereus</name>
    <dbReference type="NCBI Taxonomy" id="2922394"/>
    <lineage>
        <taxon>Bacteria</taxon>
        <taxon>Pseudomonadati</taxon>
        <taxon>Pseudomonadota</taxon>
        <taxon>Alphaproteobacteria</taxon>
        <taxon>Rhodobacterales</taxon>
        <taxon>Paracoccaceae</taxon>
        <taxon>Paracoccus</taxon>
    </lineage>
</organism>
<comment type="caution">
    <text evidence="3">The sequence shown here is derived from an EMBL/GenBank/DDBJ whole genome shotgun (WGS) entry which is preliminary data.</text>
</comment>
<dbReference type="PANTHER" id="PTHR35335:SF1">
    <property type="entry name" value="UPF0716 PROTEIN FXSA"/>
    <property type="match status" value="1"/>
</dbReference>
<reference evidence="3 4" key="1">
    <citation type="submission" date="2022-03" db="EMBL/GenBank/DDBJ databases">
        <authorList>
            <person name="He Y."/>
        </authorList>
    </citation>
    <scope>NUCLEOTIDE SEQUENCE [LARGE SCALE GENOMIC DNA]</scope>
    <source>
        <strain evidence="3 4">TK19116</strain>
        <plasmid evidence="3">unnamed1</plasmid>
    </source>
</reference>
<name>A0ABT1MLN3_9RHOB</name>
<dbReference type="NCBIfam" id="NF008528">
    <property type="entry name" value="PRK11463.1-2"/>
    <property type="match status" value="1"/>
</dbReference>
<evidence type="ECO:0000256" key="2">
    <source>
        <dbReference type="SAM" id="Phobius"/>
    </source>
</evidence>
<feature type="transmembrane region" description="Helical" evidence="2">
    <location>
        <begin position="70"/>
        <end position="89"/>
    </location>
</feature>
<dbReference type="Pfam" id="PF04186">
    <property type="entry name" value="FxsA"/>
    <property type="match status" value="1"/>
</dbReference>
<protein>
    <submittedName>
        <fullName evidence="3">FxsA family protein</fullName>
    </submittedName>
</protein>
<keyword evidence="2" id="KW-0812">Transmembrane</keyword>
<feature type="compositionally biased region" description="Basic and acidic residues" evidence="1">
    <location>
        <begin position="146"/>
        <end position="155"/>
    </location>
</feature>
<gene>
    <name evidence="3" type="ORF">MLD63_01880</name>
</gene>
<dbReference type="PANTHER" id="PTHR35335">
    <property type="entry name" value="UPF0716 PROTEIN FXSA"/>
    <property type="match status" value="1"/>
</dbReference>
<dbReference type="Proteomes" id="UP001203945">
    <property type="component" value="Unassembled WGS sequence"/>
</dbReference>
<dbReference type="InterPro" id="IPR007313">
    <property type="entry name" value="FxsA"/>
</dbReference>
<keyword evidence="2" id="KW-1133">Transmembrane helix</keyword>
<feature type="region of interest" description="Disordered" evidence="1">
    <location>
        <begin position="146"/>
        <end position="178"/>
    </location>
</feature>
<keyword evidence="2" id="KW-0472">Membrane</keyword>
<evidence type="ECO:0000256" key="1">
    <source>
        <dbReference type="SAM" id="MobiDB-lite"/>
    </source>
</evidence>